<keyword evidence="2" id="KW-0328">Glycosyltransferase</keyword>
<dbReference type="STRING" id="112901.SAMN04488500_106244"/>
<dbReference type="RefSeq" id="WP_084575442.1">
    <property type="nucleotide sequence ID" value="NZ_CP155572.1"/>
</dbReference>
<keyword evidence="3 6" id="KW-0808">Transferase</keyword>
<feature type="domain" description="Diacylglycerol glucosyltransferase N-terminal" evidence="5">
    <location>
        <begin position="17"/>
        <end position="181"/>
    </location>
</feature>
<evidence type="ECO:0000313" key="6">
    <source>
        <dbReference type="EMBL" id="SMC66950.1"/>
    </source>
</evidence>
<keyword evidence="7" id="KW-1185">Reference proteome</keyword>
<dbReference type="InterPro" id="IPR050519">
    <property type="entry name" value="Glycosyltransf_28_UgtP"/>
</dbReference>
<evidence type="ECO:0000256" key="3">
    <source>
        <dbReference type="ARBA" id="ARBA00022679"/>
    </source>
</evidence>
<evidence type="ECO:0000259" key="5">
    <source>
        <dbReference type="Pfam" id="PF06925"/>
    </source>
</evidence>
<feature type="domain" description="Glycosyl transferase family 1" evidence="4">
    <location>
        <begin position="195"/>
        <end position="315"/>
    </location>
</feature>
<dbReference type="GO" id="GO:0016020">
    <property type="term" value="C:membrane"/>
    <property type="evidence" value="ECO:0007669"/>
    <property type="project" value="GOC"/>
</dbReference>
<dbReference type="Proteomes" id="UP000192738">
    <property type="component" value="Unassembled WGS sequence"/>
</dbReference>
<dbReference type="PANTHER" id="PTHR43025">
    <property type="entry name" value="MONOGALACTOSYLDIACYLGLYCEROL SYNTHASE"/>
    <property type="match status" value="1"/>
</dbReference>
<gene>
    <name evidence="6" type="ORF">SAMN04488500_106244</name>
</gene>
<dbReference type="Pfam" id="PF00534">
    <property type="entry name" value="Glycos_transf_1"/>
    <property type="match status" value="1"/>
</dbReference>
<dbReference type="GO" id="GO:0009247">
    <property type="term" value="P:glycolipid biosynthetic process"/>
    <property type="evidence" value="ECO:0007669"/>
    <property type="project" value="InterPro"/>
</dbReference>
<name>A0A1W2B2E4_9FIRM</name>
<dbReference type="EMBL" id="FWXI01000006">
    <property type="protein sequence ID" value="SMC66950.1"/>
    <property type="molecule type" value="Genomic_DNA"/>
</dbReference>
<comment type="similarity">
    <text evidence="1">Belongs to the glycosyltransferase 28 family.</text>
</comment>
<dbReference type="InterPro" id="IPR001296">
    <property type="entry name" value="Glyco_trans_1"/>
</dbReference>
<evidence type="ECO:0000259" key="4">
    <source>
        <dbReference type="Pfam" id="PF00534"/>
    </source>
</evidence>
<dbReference type="InterPro" id="IPR009695">
    <property type="entry name" value="Diacylglyc_glucosyltr_N"/>
</dbReference>
<evidence type="ECO:0000256" key="1">
    <source>
        <dbReference type="ARBA" id="ARBA00006962"/>
    </source>
</evidence>
<organism evidence="6 7">
    <name type="scientific">Sporomusa malonica</name>
    <dbReference type="NCBI Taxonomy" id="112901"/>
    <lineage>
        <taxon>Bacteria</taxon>
        <taxon>Bacillati</taxon>
        <taxon>Bacillota</taxon>
        <taxon>Negativicutes</taxon>
        <taxon>Selenomonadales</taxon>
        <taxon>Sporomusaceae</taxon>
        <taxon>Sporomusa</taxon>
    </lineage>
</organism>
<dbReference type="GO" id="GO:0016758">
    <property type="term" value="F:hexosyltransferase activity"/>
    <property type="evidence" value="ECO:0007669"/>
    <property type="project" value="InterPro"/>
</dbReference>
<dbReference type="Gene3D" id="3.40.50.2000">
    <property type="entry name" value="Glycogen Phosphorylase B"/>
    <property type="match status" value="1"/>
</dbReference>
<sequence length="375" mass="41081">MVKHRVLFISAPIGAGHIRAAQAVSQMLKVNYSCHTELCNIFDFFHPAIGQTILKTYLKILDIFPQAYGTMYGWGNQNNLALFGRELVSQVLAGRMLDYINKIQPSVIVCTHATPAGMVAWLKKKCLVTVPTAAIITDFVVHRLWVYPEFDHYFVAHSAMAEYLSQHGVESTSVAITGIPVSDSFIQPSDKDQVLDKLGLTRDRKTILIMGGGAGVLPMDEILKLCAQIDRPVQLIAVAGKNQQLYRKLVLLESVIGHPVKVLSYVDNVHELMSIADLLISKPGGMSASEALAMGVPLVIYRPIPGQEEANTRYLLGSSAAVRADSLSELKSILVNLLFEGNNDFISLRQQAALLGRPTAAKDIADIIAKKLIFC</sequence>
<reference evidence="6 7" key="1">
    <citation type="submission" date="2017-04" db="EMBL/GenBank/DDBJ databases">
        <authorList>
            <person name="Afonso C.L."/>
            <person name="Miller P.J."/>
            <person name="Scott M.A."/>
            <person name="Spackman E."/>
            <person name="Goraichik I."/>
            <person name="Dimitrov K.M."/>
            <person name="Suarez D.L."/>
            <person name="Swayne D.E."/>
        </authorList>
    </citation>
    <scope>NUCLEOTIDE SEQUENCE [LARGE SCALE GENOMIC DNA]</scope>
    <source>
        <strain evidence="6 7">DSM 5090</strain>
    </source>
</reference>
<accession>A0A1W2B2E4</accession>
<dbReference type="SUPFAM" id="SSF53756">
    <property type="entry name" value="UDP-Glycosyltransferase/glycogen phosphorylase"/>
    <property type="match status" value="1"/>
</dbReference>
<protein>
    <submittedName>
        <fullName evidence="6">Processive 1,2-diacylglycerol beta-glucosyltransferase</fullName>
    </submittedName>
</protein>
<dbReference type="PANTHER" id="PTHR43025:SF3">
    <property type="entry name" value="MONOGALACTOSYLDIACYLGLYCEROL SYNTHASE 1, CHLOROPLASTIC"/>
    <property type="match status" value="1"/>
</dbReference>
<proteinExistence type="inferred from homology"/>
<evidence type="ECO:0000256" key="2">
    <source>
        <dbReference type="ARBA" id="ARBA00022676"/>
    </source>
</evidence>
<evidence type="ECO:0000313" key="7">
    <source>
        <dbReference type="Proteomes" id="UP000192738"/>
    </source>
</evidence>
<dbReference type="Pfam" id="PF06925">
    <property type="entry name" value="MGDG_synth"/>
    <property type="match status" value="1"/>
</dbReference>
<dbReference type="AlphaFoldDB" id="A0A1W2B2E4"/>